<reference evidence="2 3" key="2">
    <citation type="submission" date="2018-11" db="EMBL/GenBank/DDBJ databases">
        <authorList>
            <consortium name="Pathogen Informatics"/>
        </authorList>
    </citation>
    <scope>NUCLEOTIDE SEQUENCE [LARGE SCALE GENOMIC DNA]</scope>
</reference>
<keyword evidence="1" id="KW-0812">Transmembrane</keyword>
<name>A0A183J281_9BILA</name>
<keyword evidence="1" id="KW-0472">Membrane</keyword>
<dbReference type="Proteomes" id="UP000270296">
    <property type="component" value="Unassembled WGS sequence"/>
</dbReference>
<feature type="transmembrane region" description="Helical" evidence="1">
    <location>
        <begin position="199"/>
        <end position="221"/>
    </location>
</feature>
<reference evidence="4" key="1">
    <citation type="submission" date="2016-06" db="UniProtKB">
        <authorList>
            <consortium name="WormBaseParasite"/>
        </authorList>
    </citation>
    <scope>IDENTIFICATION</scope>
</reference>
<organism evidence="4">
    <name type="scientific">Soboliphyme baturini</name>
    <dbReference type="NCBI Taxonomy" id="241478"/>
    <lineage>
        <taxon>Eukaryota</taxon>
        <taxon>Metazoa</taxon>
        <taxon>Ecdysozoa</taxon>
        <taxon>Nematoda</taxon>
        <taxon>Enoplea</taxon>
        <taxon>Dorylaimia</taxon>
        <taxon>Dioctophymatida</taxon>
        <taxon>Dioctophymatoidea</taxon>
        <taxon>Soboliphymatidae</taxon>
        <taxon>Soboliphyme</taxon>
    </lineage>
</organism>
<gene>
    <name evidence="2" type="ORF">SBAD_LOCUS9979</name>
</gene>
<dbReference type="OrthoDB" id="5912669at2759"/>
<dbReference type="AlphaFoldDB" id="A0A183J281"/>
<accession>A0A183J281</accession>
<keyword evidence="3" id="KW-1185">Reference proteome</keyword>
<evidence type="ECO:0000256" key="1">
    <source>
        <dbReference type="SAM" id="Phobius"/>
    </source>
</evidence>
<evidence type="ECO:0000313" key="3">
    <source>
        <dbReference type="Proteomes" id="UP000270296"/>
    </source>
</evidence>
<sequence>MAGCHYGGKIVRSRHYLKCSGKLSSCFCHRQQVITENCTEIKIAILLLKYDSERNAIHTDRACLRYLTERFDRDLLSNSFKFPFMVWKTWMKHSYCYIDLFITLLLGNAINSSINSVEGYFLPFVTPKFMLRYPEMETDPVISALSTSHKTLWFNHLINYTSRLCGVILQQQQGKMLHGEHRMNFVQQSQSFLLPFPPWIAMIFFCAILAVPLIICAEKLFSATRRCHPRSSSEPMPIHLRHRWRAGFAGGMLAENMRHKKESKALVAKSARSHSAAFHVQAGKPPFSNPAL</sequence>
<dbReference type="WBParaSite" id="SBAD_0001033101-mRNA-1">
    <property type="protein sequence ID" value="SBAD_0001033101-mRNA-1"/>
    <property type="gene ID" value="SBAD_0001033101"/>
</dbReference>
<evidence type="ECO:0000313" key="4">
    <source>
        <dbReference type="WBParaSite" id="SBAD_0001033101-mRNA-1"/>
    </source>
</evidence>
<keyword evidence="1" id="KW-1133">Transmembrane helix</keyword>
<evidence type="ECO:0000313" key="2">
    <source>
        <dbReference type="EMBL" id="VDP27845.1"/>
    </source>
</evidence>
<proteinExistence type="predicted"/>
<dbReference type="EMBL" id="UZAM01013432">
    <property type="protein sequence ID" value="VDP27845.1"/>
    <property type="molecule type" value="Genomic_DNA"/>
</dbReference>
<protein>
    <submittedName>
        <fullName evidence="4">Innexin</fullName>
    </submittedName>
</protein>